<protein>
    <submittedName>
        <fullName evidence="2">Uncharacterized protein</fullName>
    </submittedName>
</protein>
<feature type="transmembrane region" description="Helical" evidence="1">
    <location>
        <begin position="70"/>
        <end position="89"/>
    </location>
</feature>
<accession>A0A8D1G2T8</accession>
<feature type="transmembrane region" description="Helical" evidence="1">
    <location>
        <begin position="6"/>
        <end position="26"/>
    </location>
</feature>
<sequence length="125" mass="14283">MCPGVGLLGHMVVLYLVFLRCLHIAFHSGRTNLHSYQSPHPLQHLLLVDLLMMVILTSVRWYLVEVLICISLIISNVEHFFMCLLAICISSLEKCLFRSSAYFSIVLLIFCPCPLYHLKLFSSIT</sequence>
<evidence type="ECO:0000256" key="1">
    <source>
        <dbReference type="SAM" id="Phobius"/>
    </source>
</evidence>
<keyword evidence="1" id="KW-1133">Transmembrane helix</keyword>
<keyword evidence="1" id="KW-0812">Transmembrane</keyword>
<organism evidence="2 3">
    <name type="scientific">Sus scrofa</name>
    <name type="common">Pig</name>
    <dbReference type="NCBI Taxonomy" id="9823"/>
    <lineage>
        <taxon>Eukaryota</taxon>
        <taxon>Metazoa</taxon>
        <taxon>Chordata</taxon>
        <taxon>Craniata</taxon>
        <taxon>Vertebrata</taxon>
        <taxon>Euteleostomi</taxon>
        <taxon>Mammalia</taxon>
        <taxon>Eutheria</taxon>
        <taxon>Laurasiatheria</taxon>
        <taxon>Artiodactyla</taxon>
        <taxon>Suina</taxon>
        <taxon>Suidae</taxon>
        <taxon>Sus</taxon>
    </lineage>
</organism>
<dbReference type="Proteomes" id="UP000694722">
    <property type="component" value="Unplaced"/>
</dbReference>
<reference evidence="2" key="1">
    <citation type="submission" date="2025-08" db="UniProtKB">
        <authorList>
            <consortium name="Ensembl"/>
        </authorList>
    </citation>
    <scope>IDENTIFICATION</scope>
</reference>
<dbReference type="AlphaFoldDB" id="A0A8D1G2T8"/>
<keyword evidence="1" id="KW-0472">Membrane</keyword>
<evidence type="ECO:0000313" key="3">
    <source>
        <dbReference type="Proteomes" id="UP000694722"/>
    </source>
</evidence>
<evidence type="ECO:0000313" key="2">
    <source>
        <dbReference type="Ensembl" id="ENSSSCP00040045250.1"/>
    </source>
</evidence>
<feature type="transmembrane region" description="Helical" evidence="1">
    <location>
        <begin position="101"/>
        <end position="118"/>
    </location>
</feature>
<feature type="transmembrane region" description="Helical" evidence="1">
    <location>
        <begin position="46"/>
        <end position="64"/>
    </location>
</feature>
<name>A0A8D1G2T8_PIG</name>
<proteinExistence type="predicted"/>
<dbReference type="Ensembl" id="ENSSSCT00040100638.1">
    <property type="protein sequence ID" value="ENSSSCP00040045250.1"/>
    <property type="gene ID" value="ENSSSCG00040073008.1"/>
</dbReference>